<name>A0AAV5MSX3_9ROSI</name>
<proteinExistence type="predicted"/>
<evidence type="ECO:0000313" key="3">
    <source>
        <dbReference type="Proteomes" id="UP001054252"/>
    </source>
</evidence>
<feature type="region of interest" description="Disordered" evidence="1">
    <location>
        <begin position="1"/>
        <end position="20"/>
    </location>
</feature>
<evidence type="ECO:0000313" key="2">
    <source>
        <dbReference type="EMBL" id="GKV53096.1"/>
    </source>
</evidence>
<protein>
    <submittedName>
        <fullName evidence="2">Uncharacterized protein</fullName>
    </submittedName>
</protein>
<gene>
    <name evidence="2" type="ORF">SLEP1_g59643</name>
</gene>
<organism evidence="2 3">
    <name type="scientific">Rubroshorea leprosula</name>
    <dbReference type="NCBI Taxonomy" id="152421"/>
    <lineage>
        <taxon>Eukaryota</taxon>
        <taxon>Viridiplantae</taxon>
        <taxon>Streptophyta</taxon>
        <taxon>Embryophyta</taxon>
        <taxon>Tracheophyta</taxon>
        <taxon>Spermatophyta</taxon>
        <taxon>Magnoliopsida</taxon>
        <taxon>eudicotyledons</taxon>
        <taxon>Gunneridae</taxon>
        <taxon>Pentapetalae</taxon>
        <taxon>rosids</taxon>
        <taxon>malvids</taxon>
        <taxon>Malvales</taxon>
        <taxon>Dipterocarpaceae</taxon>
        <taxon>Rubroshorea</taxon>
    </lineage>
</organism>
<dbReference type="EMBL" id="BPVZ01001070">
    <property type="protein sequence ID" value="GKV53096.1"/>
    <property type="molecule type" value="Genomic_DNA"/>
</dbReference>
<keyword evidence="3" id="KW-1185">Reference proteome</keyword>
<evidence type="ECO:0000256" key="1">
    <source>
        <dbReference type="SAM" id="MobiDB-lite"/>
    </source>
</evidence>
<feature type="compositionally biased region" description="Basic and acidic residues" evidence="1">
    <location>
        <begin position="72"/>
        <end position="87"/>
    </location>
</feature>
<reference evidence="2 3" key="1">
    <citation type="journal article" date="2021" name="Commun. Biol.">
        <title>The genome of Shorea leprosula (Dipterocarpaceae) highlights the ecological relevance of drought in aseasonal tropical rainforests.</title>
        <authorList>
            <person name="Ng K.K.S."/>
            <person name="Kobayashi M.J."/>
            <person name="Fawcett J.A."/>
            <person name="Hatakeyama M."/>
            <person name="Paape T."/>
            <person name="Ng C.H."/>
            <person name="Ang C.C."/>
            <person name="Tnah L.H."/>
            <person name="Lee C.T."/>
            <person name="Nishiyama T."/>
            <person name="Sese J."/>
            <person name="O'Brien M.J."/>
            <person name="Copetti D."/>
            <person name="Mohd Noor M.I."/>
            <person name="Ong R.C."/>
            <person name="Putra M."/>
            <person name="Sireger I.Z."/>
            <person name="Indrioko S."/>
            <person name="Kosugi Y."/>
            <person name="Izuno A."/>
            <person name="Isagi Y."/>
            <person name="Lee S.L."/>
            <person name="Shimizu K.K."/>
        </authorList>
    </citation>
    <scope>NUCLEOTIDE SEQUENCE [LARGE SCALE GENOMIC DNA]</scope>
    <source>
        <strain evidence="2">214</strain>
    </source>
</reference>
<feature type="compositionally biased region" description="Basic and acidic residues" evidence="1">
    <location>
        <begin position="49"/>
        <end position="66"/>
    </location>
</feature>
<sequence>MLSSPHLNTEQSHEKSRSAFQVPLCRLMVIARGGHESCCSLILREIEHGNIKENSEIEHGSIKETKEMEEDKGDREMREDKEEEKERKNRKPTPVAGKGKRTPVLYNGGEE</sequence>
<dbReference type="AlphaFoldDB" id="A0AAV5MSX3"/>
<feature type="region of interest" description="Disordered" evidence="1">
    <location>
        <begin position="49"/>
        <end position="111"/>
    </location>
</feature>
<dbReference type="Proteomes" id="UP001054252">
    <property type="component" value="Unassembled WGS sequence"/>
</dbReference>
<comment type="caution">
    <text evidence="2">The sequence shown here is derived from an EMBL/GenBank/DDBJ whole genome shotgun (WGS) entry which is preliminary data.</text>
</comment>
<accession>A0AAV5MSX3</accession>
<feature type="compositionally biased region" description="Polar residues" evidence="1">
    <location>
        <begin position="1"/>
        <end position="10"/>
    </location>
</feature>